<reference evidence="1 2" key="1">
    <citation type="submission" date="2016-10" db="EMBL/GenBank/DDBJ databases">
        <title>Genome sequence of Nocardia seriolae strain EM150506, isolated from Anguila japonica.</title>
        <authorList>
            <person name="Han H.-J."/>
        </authorList>
    </citation>
    <scope>NUCLEOTIDE SEQUENCE [LARGE SCALE GENOMIC DNA]</scope>
    <source>
        <strain evidence="1 2">EM150506</strain>
    </source>
</reference>
<evidence type="ECO:0000313" key="1">
    <source>
        <dbReference type="EMBL" id="APA94145.1"/>
    </source>
</evidence>
<dbReference type="SUPFAM" id="SSF50494">
    <property type="entry name" value="Trypsin-like serine proteases"/>
    <property type="match status" value="1"/>
</dbReference>
<dbReference type="KEGG" id="nsr:NS506_00054"/>
<dbReference type="InterPro" id="IPR043504">
    <property type="entry name" value="Peptidase_S1_PA_chymotrypsin"/>
</dbReference>
<dbReference type="Gene3D" id="2.40.10.10">
    <property type="entry name" value="Trypsin-like serine proteases"/>
    <property type="match status" value="2"/>
</dbReference>
<sequence length="257" mass="26218">MRIRKLDEGVTNRYRSAAVFFGVTLVAAMAVGGLAQAEEPRRVPVGGGTGLALQWGVPVGSVSLVHFCTLTAIGSDAEGNLVGLTNAHCAYDSARQGAGDAVFLQSAVEYGPEHDPALGRIGTVDYISGGNPIAPGPHGVGLDYAVIVFDRSKVNPVATVGDTTIRSISPPPVEGTPVCKQGKTSGRTCGNTLTSMGPYLVTTVPEFPGDSGAPVVAGEALIGNQWVWGGSSAMTAILEDLDRRGGVGAGFHLGFAG</sequence>
<dbReference type="AlphaFoldDB" id="A0ABC8AIM2"/>
<dbReference type="InterPro" id="IPR009003">
    <property type="entry name" value="Peptidase_S1_PA"/>
</dbReference>
<name>A0ABC8AIM2_9NOCA</name>
<evidence type="ECO:0000313" key="2">
    <source>
        <dbReference type="Proteomes" id="UP000180166"/>
    </source>
</evidence>
<dbReference type="Proteomes" id="UP000180166">
    <property type="component" value="Chromosome"/>
</dbReference>
<dbReference type="EMBL" id="CP017839">
    <property type="protein sequence ID" value="APA94145.1"/>
    <property type="molecule type" value="Genomic_DNA"/>
</dbReference>
<accession>A0ABC8AIM2</accession>
<organism evidence="1 2">
    <name type="scientific">Nocardia seriolae</name>
    <dbReference type="NCBI Taxonomy" id="37332"/>
    <lineage>
        <taxon>Bacteria</taxon>
        <taxon>Bacillati</taxon>
        <taxon>Actinomycetota</taxon>
        <taxon>Actinomycetes</taxon>
        <taxon>Mycobacteriales</taxon>
        <taxon>Nocardiaceae</taxon>
        <taxon>Nocardia</taxon>
    </lineage>
</organism>
<proteinExistence type="predicted"/>
<protein>
    <recommendedName>
        <fullName evidence="3">Peptidase S1</fullName>
    </recommendedName>
</protein>
<gene>
    <name evidence="1" type="ORF">NS506_00054</name>
</gene>
<evidence type="ECO:0008006" key="3">
    <source>
        <dbReference type="Google" id="ProtNLM"/>
    </source>
</evidence>